<keyword evidence="5 7" id="KW-0505">Motor protein</keyword>
<protein>
    <submittedName>
        <fullName evidence="12">Uncharacterized protein cmet isoform X1</fullName>
    </submittedName>
</protein>
<dbReference type="Proteomes" id="UP001652628">
    <property type="component" value="Chromosome 2L"/>
</dbReference>
<keyword evidence="2 7" id="KW-0547">Nucleotide-binding</keyword>
<feature type="compositionally biased region" description="Polar residues" evidence="9">
    <location>
        <begin position="649"/>
        <end position="658"/>
    </location>
</feature>
<name>A0AB39ZYT9_DROSZ</name>
<comment type="subcellular location">
    <subcellularLocation>
        <location evidence="1">Cytoplasm</location>
        <location evidence="1">Cytoskeleton</location>
    </subcellularLocation>
</comment>
<feature type="domain" description="Kinesin motor" evidence="10">
    <location>
        <begin position="8"/>
        <end position="321"/>
    </location>
</feature>
<feature type="region of interest" description="Disordered" evidence="9">
    <location>
        <begin position="649"/>
        <end position="679"/>
    </location>
</feature>
<evidence type="ECO:0000256" key="8">
    <source>
        <dbReference type="SAM" id="Coils"/>
    </source>
</evidence>
<keyword evidence="6" id="KW-0963">Cytoplasm</keyword>
<feature type="coiled-coil region" evidence="8">
    <location>
        <begin position="2062"/>
        <end position="2100"/>
    </location>
</feature>
<feature type="coiled-coil region" evidence="8">
    <location>
        <begin position="337"/>
        <end position="377"/>
    </location>
</feature>
<keyword evidence="11" id="KW-1185">Reference proteome</keyword>
<feature type="region of interest" description="Disordered" evidence="9">
    <location>
        <begin position="942"/>
        <end position="965"/>
    </location>
</feature>
<dbReference type="PRINTS" id="PR00380">
    <property type="entry name" value="KINESINHEAVY"/>
</dbReference>
<keyword evidence="6" id="KW-0206">Cytoskeleton</keyword>
<evidence type="ECO:0000313" key="12">
    <source>
        <dbReference type="RefSeq" id="XP_016945230.3"/>
    </source>
</evidence>
<dbReference type="InterPro" id="IPR019821">
    <property type="entry name" value="Kinesin_motor_CS"/>
</dbReference>
<evidence type="ECO:0000256" key="9">
    <source>
        <dbReference type="SAM" id="MobiDB-lite"/>
    </source>
</evidence>
<dbReference type="GO" id="GO:0005874">
    <property type="term" value="C:microtubule"/>
    <property type="evidence" value="ECO:0007669"/>
    <property type="project" value="TreeGrafter"/>
</dbReference>
<dbReference type="GeneID" id="108021162"/>
<feature type="coiled-coil region" evidence="8">
    <location>
        <begin position="2159"/>
        <end position="2240"/>
    </location>
</feature>
<dbReference type="Gene3D" id="3.40.850.10">
    <property type="entry name" value="Kinesin motor domain"/>
    <property type="match status" value="1"/>
</dbReference>
<feature type="coiled-coil region" evidence="8">
    <location>
        <begin position="1354"/>
        <end position="1904"/>
    </location>
</feature>
<dbReference type="PANTHER" id="PTHR47968:SF75">
    <property type="entry name" value="CENTROMERE-ASSOCIATED PROTEIN E"/>
    <property type="match status" value="1"/>
</dbReference>
<feature type="coiled-coil region" evidence="8">
    <location>
        <begin position="967"/>
        <end position="1321"/>
    </location>
</feature>
<keyword evidence="3 7" id="KW-0067">ATP-binding</keyword>
<dbReference type="GO" id="GO:0007018">
    <property type="term" value="P:microtubule-based movement"/>
    <property type="evidence" value="ECO:0007669"/>
    <property type="project" value="InterPro"/>
</dbReference>
<dbReference type="InterPro" id="IPR027640">
    <property type="entry name" value="Kinesin-like_fam"/>
</dbReference>
<evidence type="ECO:0000259" key="10">
    <source>
        <dbReference type="PROSITE" id="PS50067"/>
    </source>
</evidence>
<feature type="coiled-coil region" evidence="8">
    <location>
        <begin position="857"/>
        <end position="936"/>
    </location>
</feature>
<reference evidence="12" key="1">
    <citation type="submission" date="2025-08" db="UniProtKB">
        <authorList>
            <consortium name="RefSeq"/>
        </authorList>
    </citation>
    <scope>IDENTIFICATION</scope>
</reference>
<proteinExistence type="inferred from homology"/>
<dbReference type="RefSeq" id="XP_016945230.3">
    <property type="nucleotide sequence ID" value="XM_017089741.4"/>
</dbReference>
<dbReference type="PROSITE" id="PS50067">
    <property type="entry name" value="KINESIN_MOTOR_2"/>
    <property type="match status" value="1"/>
</dbReference>
<dbReference type="SUPFAM" id="SSF52540">
    <property type="entry name" value="P-loop containing nucleoside triphosphate hydrolases"/>
    <property type="match status" value="1"/>
</dbReference>
<dbReference type="PROSITE" id="PS00411">
    <property type="entry name" value="KINESIN_MOTOR_1"/>
    <property type="match status" value="1"/>
</dbReference>
<feature type="binding site" evidence="7">
    <location>
        <begin position="83"/>
        <end position="90"/>
    </location>
    <ligand>
        <name>ATP</name>
        <dbReference type="ChEBI" id="CHEBI:30616"/>
    </ligand>
</feature>
<evidence type="ECO:0000256" key="4">
    <source>
        <dbReference type="ARBA" id="ARBA00023054"/>
    </source>
</evidence>
<gene>
    <name evidence="12" type="primary">cmet</name>
</gene>
<comment type="similarity">
    <text evidence="7">Belongs to the TRAFAC class myosin-kinesin ATPase superfamily. Kinesin family.</text>
</comment>
<evidence type="ECO:0000256" key="3">
    <source>
        <dbReference type="ARBA" id="ARBA00022840"/>
    </source>
</evidence>
<organism evidence="11 12">
    <name type="scientific">Drosophila suzukii</name>
    <name type="common">Spotted-wing drosophila fruit fly</name>
    <dbReference type="NCBI Taxonomy" id="28584"/>
    <lineage>
        <taxon>Eukaryota</taxon>
        <taxon>Metazoa</taxon>
        <taxon>Ecdysozoa</taxon>
        <taxon>Arthropoda</taxon>
        <taxon>Hexapoda</taxon>
        <taxon>Insecta</taxon>
        <taxon>Pterygota</taxon>
        <taxon>Neoptera</taxon>
        <taxon>Endopterygota</taxon>
        <taxon>Diptera</taxon>
        <taxon>Brachycera</taxon>
        <taxon>Muscomorpha</taxon>
        <taxon>Ephydroidea</taxon>
        <taxon>Drosophilidae</taxon>
        <taxon>Drosophila</taxon>
        <taxon>Sophophora</taxon>
    </lineage>
</organism>
<dbReference type="PANTHER" id="PTHR47968">
    <property type="entry name" value="CENTROMERE PROTEIN E"/>
    <property type="match status" value="1"/>
</dbReference>
<accession>A0AB39ZYT9</accession>
<evidence type="ECO:0000256" key="1">
    <source>
        <dbReference type="ARBA" id="ARBA00004245"/>
    </source>
</evidence>
<dbReference type="Pfam" id="PF00225">
    <property type="entry name" value="Kinesin"/>
    <property type="match status" value="1"/>
</dbReference>
<dbReference type="SMART" id="SM00129">
    <property type="entry name" value="KISc"/>
    <property type="match status" value="1"/>
</dbReference>
<dbReference type="GO" id="GO:0003777">
    <property type="term" value="F:microtubule motor activity"/>
    <property type="evidence" value="ECO:0007669"/>
    <property type="project" value="InterPro"/>
</dbReference>
<keyword evidence="4 8" id="KW-0175">Coiled coil</keyword>
<evidence type="ECO:0000256" key="6">
    <source>
        <dbReference type="ARBA" id="ARBA00023212"/>
    </source>
</evidence>
<dbReference type="GO" id="GO:0008017">
    <property type="term" value="F:microtubule binding"/>
    <property type="evidence" value="ECO:0007669"/>
    <property type="project" value="InterPro"/>
</dbReference>
<sequence length="2241" mass="255580">MSAKNPSSIQVCIKVRPCEPELTSLWQVNDGRSIHLADSHAEPYVFDYVFDEGTGNQEVFDRMAKHIVHACMQGFNGTIFAYGQTSSGKTYTMMGDGQNPGVMVLAAKEIFQQISSEKERDFLLRVGYIEIYNEKIYDLLNKKNQDLKIHEAGNGIVNVNCEECIITSEDDLLRLLCMGNKERTVGETNMNERSSRSHAIFRIIIESRKSDRSDDDAVIQSVLNLVDLAGSERADQTGARGARLKEGGHINKSLLFLSNVIKSLSENMDNKFISFRDSKLTRILQGSLCGNALTSIICTIKPSIMEESQSTLSFATRAKKVRIKPQVNEMVSDATMMKRLGREIQVLKDKLAEAERKNESQLKVQDLEQRIQRDMHKIISSTSLSDKCHQKRRRTWCPAPSGQVLESAGISITDDRLLQFSKVSHLPKPVFFSNSSVGKRLNNIPKTINILGSLDIGTDGHTIDEEFFPAESIDFGSPRPGFDKDMLTNLKLPDLTLTPLTRNVAPLTSEKIKEIQDLQMFTSLEKHCEVESKEVQVLKEKLIGVTAQRDKLEQDSISEKERYDALQEEVTSLTAANEAANSKINELEEQLSSLKETMTRLEVENREAVSLEFEFEAHKKTSKLRVNDLLSALSEKELTIESLQKSLDSLSQNKNSQAETKTRNEREEEEVQSQLKEAHNSKAMVENFRAQNQELKTKVSQLESDFEEIQREYDCLSNQLMESVQENDALREELKQRQASFDLESMKSSGVGTECSEQDNNPDPDSDLMEQFVKLSESIQQIELQHQSGFSRLFRAIKLEQDENVPGLKLCFESAEYIEGDTRQQDTSDSICLKGFLKRHRFHIMQLSQDQGNVGEEKRLLEIISQLEQEVEEKNVLMEATEATINEMREQMTNLESALLEKSVIVNKVEDYQRQIESLEKQNAEMTMVYEELQDRVTRENSMSESLLRIPPDEDTLSGFSTSSWRKDQESQEVTALKTSLAELRAKVCDMQAEMENQLTQMHLKDRDIAKLQTEFEEMSERCLTMEVRLAELEVDTQEKQDQLGRQAQKLADNILLIDQLQERNAQLVEQSLKTEEKSQEQMIVSPMYDNQIEELRESLKAAKEELSDLERVKADEINALQVEFLLKIETSENESRAKIRTQALEMEENKDRYESSMVALKEQLLLAEEQLSTATARCQTELEDIKGTFQEKITQAEEERNNLIAQHQAALEKISETLKEKLAEAEAQQLKIEDDYKSQISDVTTTLKEQLSQAEEERDKVSLKLEEVRNTLEEMISHNSAMKDTIAELEKTKAEQDLALDKLKMENIELQAVYAKSTEQLQTQSLTRDLNSSDAQAHSERLDSLQASSNQKINDLQEKCELYVLDLDKLRQEKAALQLEIQDANTQHSNTLKKLQDLETEMAALGKQKELEKCDLEDKLETFTAKISALQEALQEAQLKILGHEDLVSQHESLKNCLSEANELSSNLQRQVERLHLELSDSQKGISSRDVEIEKLRSELKQAMDAKITVSSEQLCLETQLKEVEEKMSVQAGKVQREVEDLKSSMTELQLKLNSLQEIKDNLETANEDLKVKLKNAQNLQTMLEAQQELCASLKEKVANLEQSEANLEKQMQAREAELNQRSSELCREVELGRNIIGEVTNECEKLRSDLEVKTDNFQKEKKGLELIVSDLQSTVEEKEKLCVSLKENVEKLEQSETNLQKQMQAREAEFNQRSTELCREEELGRNIISEVTNECEKLRLDLESKTDNFQKENKRLELIVSDLQKNKQQLEENMNILSEKYEDSARLKDQLASNIAALASLQEVSNKHQLAVEAANNRSLELEQKAHELTTECEKLGLDLQSKEVCFRKEKELLEGTLSNLLEEKRHLEEKMTMLNDSVIRLEELTKECDQLRSTLKSKETSFRSEEERMNSTICSLLEDKRNLEEKLCTVNDIVAKLESELAALQALKVNGSNASFESHISNGSPVAPTARKSLDRNPGACGSRKSITSETEVRKNRRISVHDERRQSYWNDSRDCGTMTDPVDNKCNCAELNCKLQDCQRDLFIRESQVTALTMELKHHPLKDENAQLKKRVQEEQEKARVEQKRLKMKLHDLNARVTDLTHAAESSAKSVAGQGAQVTTNLKPPMVPAETQTESELEAVLEKTNMKYQDACRLLRSRYNLIKELEEKLKQNENNDTSNISSLTAGQNSALKAQCESYKRELAVIKSKYESAKRVLMMRKDELDALREKIAKYEGAK</sequence>
<evidence type="ECO:0000256" key="7">
    <source>
        <dbReference type="PROSITE-ProRule" id="PRU00283"/>
    </source>
</evidence>
<evidence type="ECO:0000256" key="2">
    <source>
        <dbReference type="ARBA" id="ARBA00022741"/>
    </source>
</evidence>
<evidence type="ECO:0000256" key="5">
    <source>
        <dbReference type="ARBA" id="ARBA00023175"/>
    </source>
</evidence>
<dbReference type="GO" id="GO:0005524">
    <property type="term" value="F:ATP binding"/>
    <property type="evidence" value="ECO:0007669"/>
    <property type="project" value="UniProtKB-KW"/>
</dbReference>
<evidence type="ECO:0000313" key="11">
    <source>
        <dbReference type="Proteomes" id="UP001652628"/>
    </source>
</evidence>
<dbReference type="InterPro" id="IPR027417">
    <property type="entry name" value="P-loop_NTPase"/>
</dbReference>
<feature type="region of interest" description="Disordered" evidence="9">
    <location>
        <begin position="1961"/>
        <end position="1991"/>
    </location>
</feature>
<dbReference type="InterPro" id="IPR036961">
    <property type="entry name" value="Kinesin_motor_dom_sf"/>
</dbReference>
<dbReference type="InterPro" id="IPR001752">
    <property type="entry name" value="Kinesin_motor_dom"/>
</dbReference>
<dbReference type="GO" id="GO:0000278">
    <property type="term" value="P:mitotic cell cycle"/>
    <property type="evidence" value="ECO:0007669"/>
    <property type="project" value="TreeGrafter"/>
</dbReference>
<feature type="region of interest" description="Disordered" evidence="9">
    <location>
        <begin position="741"/>
        <end position="764"/>
    </location>
</feature>